<dbReference type="SUPFAM" id="SSF75217">
    <property type="entry name" value="alpha/beta knot"/>
    <property type="match status" value="1"/>
</dbReference>
<sequence length="222" mass="24269">MLSIAQEKLIKSLHTKKGREKADRCLVEGAKVIETAGKAIEFTFTKEMSENFLELITTETPQEMAGVAKIPKWQEADIEAKNTIVVLDGVQDPGNVGSILRLCLGFEASIILIESADITSPKVVRSSVGAVFVVPWLKVKREEATKYLEQLKRPVYRIENRETSVPVSKMTNEPAILVVGSEGSGLKLGINGTSIVIPHSALLESLNVTHATAIALYERSKK</sequence>
<dbReference type="GO" id="GO:0006396">
    <property type="term" value="P:RNA processing"/>
    <property type="evidence" value="ECO:0007669"/>
    <property type="project" value="InterPro"/>
</dbReference>
<evidence type="ECO:0000259" key="3">
    <source>
        <dbReference type="Pfam" id="PF00588"/>
    </source>
</evidence>
<accession>A0A2M7XF77</accession>
<feature type="domain" description="tRNA/rRNA methyltransferase SpoU type" evidence="3">
    <location>
        <begin position="83"/>
        <end position="217"/>
    </location>
</feature>
<name>A0A2M7XF77_9BACT</name>
<dbReference type="AlphaFoldDB" id="A0A2M7XF77"/>
<dbReference type="Gene3D" id="3.40.1280.10">
    <property type="match status" value="1"/>
</dbReference>
<proteinExistence type="predicted"/>
<gene>
    <name evidence="4" type="ORF">CO173_02025</name>
</gene>
<evidence type="ECO:0000256" key="2">
    <source>
        <dbReference type="ARBA" id="ARBA00022679"/>
    </source>
</evidence>
<comment type="caution">
    <text evidence="4">The sequence shown here is derived from an EMBL/GenBank/DDBJ whole genome shotgun (WGS) entry which is preliminary data.</text>
</comment>
<evidence type="ECO:0000313" key="5">
    <source>
        <dbReference type="Proteomes" id="UP000231263"/>
    </source>
</evidence>
<dbReference type="GO" id="GO:0008173">
    <property type="term" value="F:RNA methyltransferase activity"/>
    <property type="evidence" value="ECO:0007669"/>
    <property type="project" value="InterPro"/>
</dbReference>
<protein>
    <recommendedName>
        <fullName evidence="3">tRNA/rRNA methyltransferase SpoU type domain-containing protein</fullName>
    </recommendedName>
</protein>
<dbReference type="InterPro" id="IPR051259">
    <property type="entry name" value="rRNA_Methyltransferase"/>
</dbReference>
<keyword evidence="2" id="KW-0808">Transferase</keyword>
<dbReference type="PANTHER" id="PTHR43191:SF2">
    <property type="entry name" value="RRNA METHYLTRANSFERASE 3, MITOCHONDRIAL"/>
    <property type="match status" value="1"/>
</dbReference>
<dbReference type="InterPro" id="IPR001537">
    <property type="entry name" value="SpoU_MeTrfase"/>
</dbReference>
<dbReference type="InterPro" id="IPR029026">
    <property type="entry name" value="tRNA_m1G_MTases_N"/>
</dbReference>
<dbReference type="GO" id="GO:0032259">
    <property type="term" value="P:methylation"/>
    <property type="evidence" value="ECO:0007669"/>
    <property type="project" value="UniProtKB-KW"/>
</dbReference>
<dbReference type="Proteomes" id="UP000231263">
    <property type="component" value="Unassembled WGS sequence"/>
</dbReference>
<dbReference type="CDD" id="cd18095">
    <property type="entry name" value="SpoU-like_rRNA-MTase"/>
    <property type="match status" value="1"/>
</dbReference>
<evidence type="ECO:0000256" key="1">
    <source>
        <dbReference type="ARBA" id="ARBA00022603"/>
    </source>
</evidence>
<keyword evidence="1" id="KW-0489">Methyltransferase</keyword>
<dbReference type="Gene3D" id="3.30.1330.30">
    <property type="match status" value="1"/>
</dbReference>
<reference evidence="5" key="1">
    <citation type="submission" date="2017-09" db="EMBL/GenBank/DDBJ databases">
        <title>Depth-based differentiation of microbial function through sediment-hosted aquifers and enrichment of novel symbionts in the deep terrestrial subsurface.</title>
        <authorList>
            <person name="Probst A.J."/>
            <person name="Ladd B."/>
            <person name="Jarett J.K."/>
            <person name="Geller-Mcgrath D.E."/>
            <person name="Sieber C.M.K."/>
            <person name="Emerson J.B."/>
            <person name="Anantharaman K."/>
            <person name="Thomas B.C."/>
            <person name="Malmstrom R."/>
            <person name="Stieglmeier M."/>
            <person name="Klingl A."/>
            <person name="Woyke T."/>
            <person name="Ryan C.M."/>
            <person name="Banfield J.F."/>
        </authorList>
    </citation>
    <scope>NUCLEOTIDE SEQUENCE [LARGE SCALE GENOMIC DNA]</scope>
</reference>
<dbReference type="PANTHER" id="PTHR43191">
    <property type="entry name" value="RRNA METHYLTRANSFERASE 3"/>
    <property type="match status" value="1"/>
</dbReference>
<dbReference type="Pfam" id="PF00588">
    <property type="entry name" value="SpoU_methylase"/>
    <property type="match status" value="1"/>
</dbReference>
<organism evidence="4 5">
    <name type="scientific">Candidatus Uhrbacteria bacterium CG_4_9_14_3_um_filter_41_35</name>
    <dbReference type="NCBI Taxonomy" id="1975034"/>
    <lineage>
        <taxon>Bacteria</taxon>
        <taxon>Candidatus Uhriibacteriota</taxon>
    </lineage>
</organism>
<dbReference type="GO" id="GO:0003723">
    <property type="term" value="F:RNA binding"/>
    <property type="evidence" value="ECO:0007669"/>
    <property type="project" value="InterPro"/>
</dbReference>
<evidence type="ECO:0000313" key="4">
    <source>
        <dbReference type="EMBL" id="PJA46521.1"/>
    </source>
</evidence>
<dbReference type="InterPro" id="IPR029028">
    <property type="entry name" value="Alpha/beta_knot_MTases"/>
</dbReference>
<dbReference type="EMBL" id="PFWT01000009">
    <property type="protein sequence ID" value="PJA46521.1"/>
    <property type="molecule type" value="Genomic_DNA"/>
</dbReference>
<dbReference type="InterPro" id="IPR029064">
    <property type="entry name" value="Ribosomal_eL30-like_sf"/>
</dbReference>